<gene>
    <name evidence="1" type="ORF">AZE42_00235</name>
</gene>
<dbReference type="AlphaFoldDB" id="A0A1J8Q818"/>
<evidence type="ECO:0000313" key="1">
    <source>
        <dbReference type="EMBL" id="OJA17173.1"/>
    </source>
</evidence>
<keyword evidence="2" id="KW-1185">Reference proteome</keyword>
<dbReference type="OrthoDB" id="3040823at2759"/>
<evidence type="ECO:0000313" key="2">
    <source>
        <dbReference type="Proteomes" id="UP000183567"/>
    </source>
</evidence>
<sequence>MSTNQLEVKNILDDLGKGSVNSVAQATVFALRDTSTFSQVYKITIALYGVLDTVHLQRAKSGLVAQPVQQALALRSLASFVPAWLTRSLYSTRLLNTLSTRWPIIREWLFFFAADHVYKESTELSMRILAKRAIVDFLSLCGHTKLQDLYSTVISSPGIISMMFSLWDLETRDRRFSHCVQDVDVPGPPPFFRISAMLDSCMSTFSKSENWNWPEIMRPFNNDAARMAATALDHLEQDLAEDPIDYDAIIWDTHLITSLSINDTIRIPMLMQHSMQKVTGVIAAMVSQRPPVKKRHLVARAISYACWYIRAYVEDTDGLPWICEVVEAGLLPALLEVEPWLSYLENDNEEDWEPLWLLLSNILPKFTIFRSVLKVMGKSVKAINAAEKVDKLETDGPLYKYWTTLEGLLMFRLNLLETDDVDEIHRFFSSVTNLDQQAPLNAAQAAFTCITAAGNARLTTGNREAIKHIVAEYKLVEPILFAEGIMSRIPTRDLRFLDRIMASDLSLNSERISNTAEKLAPEAAVVEIDYTCIPFRIGVGSIGSLAGPDTCPCDTLMHQKWDTMVELARNSKTPEQKLLIRAYIPCGTAPKAKLQVIPIKRILPGYDPSQDCDPVEAGDTFDHLYSFAGHPFTIIDQSFPGMKLRNKEMDALTIEEKEKESIHAA</sequence>
<proteinExistence type="predicted"/>
<dbReference type="STRING" id="180088.A0A1J8Q818"/>
<reference evidence="1 2" key="1">
    <citation type="submission" date="2016-03" db="EMBL/GenBank/DDBJ databases">
        <title>Comparative genomics of the ectomycorrhizal sister species Rhizopogon vinicolor and Rhizopogon vesiculosus (Basidiomycota: Boletales) reveals a divergence of the mating type B locus.</title>
        <authorList>
            <person name="Mujic A.B."/>
            <person name="Kuo A."/>
            <person name="Tritt A."/>
            <person name="Lipzen A."/>
            <person name="Chen C."/>
            <person name="Johnson J."/>
            <person name="Sharma A."/>
            <person name="Barry K."/>
            <person name="Grigoriev I.V."/>
            <person name="Spatafora J.W."/>
        </authorList>
    </citation>
    <scope>NUCLEOTIDE SEQUENCE [LARGE SCALE GENOMIC DNA]</scope>
    <source>
        <strain evidence="1 2">AM-OR11-056</strain>
    </source>
</reference>
<name>A0A1J8Q818_9AGAM</name>
<dbReference type="EMBL" id="LVVM01002157">
    <property type="protein sequence ID" value="OJA17173.1"/>
    <property type="molecule type" value="Genomic_DNA"/>
</dbReference>
<protein>
    <submittedName>
        <fullName evidence="1">Uncharacterized protein</fullName>
    </submittedName>
</protein>
<dbReference type="Proteomes" id="UP000183567">
    <property type="component" value="Unassembled WGS sequence"/>
</dbReference>
<organism evidence="1 2">
    <name type="scientific">Rhizopogon vesiculosus</name>
    <dbReference type="NCBI Taxonomy" id="180088"/>
    <lineage>
        <taxon>Eukaryota</taxon>
        <taxon>Fungi</taxon>
        <taxon>Dikarya</taxon>
        <taxon>Basidiomycota</taxon>
        <taxon>Agaricomycotina</taxon>
        <taxon>Agaricomycetes</taxon>
        <taxon>Agaricomycetidae</taxon>
        <taxon>Boletales</taxon>
        <taxon>Suillineae</taxon>
        <taxon>Rhizopogonaceae</taxon>
        <taxon>Rhizopogon</taxon>
    </lineage>
</organism>
<comment type="caution">
    <text evidence="1">The sequence shown here is derived from an EMBL/GenBank/DDBJ whole genome shotgun (WGS) entry which is preliminary data.</text>
</comment>
<accession>A0A1J8Q818</accession>